<dbReference type="Proteomes" id="UP000026961">
    <property type="component" value="Chromosome 8"/>
</dbReference>
<accession>A0A0E0ARD0</accession>
<name>A0A0E0ARD0_9ORYZ</name>
<evidence type="ECO:0000256" key="1">
    <source>
        <dbReference type="SAM" id="SignalP"/>
    </source>
</evidence>
<evidence type="ECO:0008006" key="4">
    <source>
        <dbReference type="Google" id="ProtNLM"/>
    </source>
</evidence>
<protein>
    <recommendedName>
        <fullName evidence="4">Secreted protein</fullName>
    </recommendedName>
</protein>
<evidence type="ECO:0000313" key="2">
    <source>
        <dbReference type="EnsemblPlants" id="OGLUM08G04480.1"/>
    </source>
</evidence>
<keyword evidence="3" id="KW-1185">Reference proteome</keyword>
<proteinExistence type="predicted"/>
<dbReference type="AlphaFoldDB" id="A0A0E0ARD0"/>
<dbReference type="Gramene" id="OGLUM08G04480.1">
    <property type="protein sequence ID" value="OGLUM08G04480.1"/>
    <property type="gene ID" value="OGLUM08G04480"/>
</dbReference>
<reference evidence="2" key="1">
    <citation type="submission" date="2015-04" db="UniProtKB">
        <authorList>
            <consortium name="EnsemblPlants"/>
        </authorList>
    </citation>
    <scope>IDENTIFICATION</scope>
</reference>
<feature type="chain" id="PRO_5002353914" description="Secreted protein" evidence="1">
    <location>
        <begin position="30"/>
        <end position="76"/>
    </location>
</feature>
<reference evidence="2" key="2">
    <citation type="submission" date="2018-05" db="EMBL/GenBank/DDBJ databases">
        <title>OgluRS3 (Oryza glumaepatula Reference Sequence Version 3).</title>
        <authorList>
            <person name="Zhang J."/>
            <person name="Kudrna D."/>
            <person name="Lee S."/>
            <person name="Talag J."/>
            <person name="Welchert J."/>
            <person name="Wing R.A."/>
        </authorList>
    </citation>
    <scope>NUCLEOTIDE SEQUENCE [LARGE SCALE GENOMIC DNA]</scope>
</reference>
<evidence type="ECO:0000313" key="3">
    <source>
        <dbReference type="Proteomes" id="UP000026961"/>
    </source>
</evidence>
<dbReference type="EnsemblPlants" id="OGLUM08G04480.1">
    <property type="protein sequence ID" value="OGLUM08G04480.1"/>
    <property type="gene ID" value="OGLUM08G04480"/>
</dbReference>
<organism evidence="2">
    <name type="scientific">Oryza glumipatula</name>
    <dbReference type="NCBI Taxonomy" id="40148"/>
    <lineage>
        <taxon>Eukaryota</taxon>
        <taxon>Viridiplantae</taxon>
        <taxon>Streptophyta</taxon>
        <taxon>Embryophyta</taxon>
        <taxon>Tracheophyta</taxon>
        <taxon>Spermatophyta</taxon>
        <taxon>Magnoliopsida</taxon>
        <taxon>Liliopsida</taxon>
        <taxon>Poales</taxon>
        <taxon>Poaceae</taxon>
        <taxon>BOP clade</taxon>
        <taxon>Oryzoideae</taxon>
        <taxon>Oryzeae</taxon>
        <taxon>Oryzinae</taxon>
        <taxon>Oryza</taxon>
    </lineage>
</organism>
<sequence>MVALRRGFKTLAVTRAVLLSAAGPPLCAASRRSWLRWRWRRVAVHDACVGGGIEVVAGETKEMWGGGICVGPTIGQ</sequence>
<dbReference type="HOGENOM" id="CLU_2658564_0_0_1"/>
<feature type="signal peptide" evidence="1">
    <location>
        <begin position="1"/>
        <end position="29"/>
    </location>
</feature>
<keyword evidence="1" id="KW-0732">Signal</keyword>